<reference evidence="5 6" key="1">
    <citation type="submission" date="2017-06" db="EMBL/GenBank/DDBJ databases">
        <title>Sequencing and comparative analysis of myxobacterial genomes.</title>
        <authorList>
            <person name="Rupp O."/>
            <person name="Goesmann A."/>
            <person name="Sogaard-Andersen L."/>
        </authorList>
    </citation>
    <scope>NUCLEOTIDE SEQUENCE [LARGE SCALE GENOMIC DNA]</scope>
    <source>
        <strain evidence="5 6">DSM 52655</strain>
    </source>
</reference>
<feature type="active site" description="Proton acceptor" evidence="2">
    <location>
        <position position="142"/>
    </location>
</feature>
<gene>
    <name evidence="5" type="ORF">CYFUS_008656</name>
</gene>
<evidence type="ECO:0000256" key="3">
    <source>
        <dbReference type="PIRSR" id="PIRSR620019-2"/>
    </source>
</evidence>
<dbReference type="PANTHER" id="PTHR43300">
    <property type="entry name" value="ACETYLTRANSFERASE"/>
    <property type="match status" value="1"/>
</dbReference>
<dbReference type="RefSeq" id="WP_095990624.1">
    <property type="nucleotide sequence ID" value="NZ_CP022098.1"/>
</dbReference>
<feature type="binding site" evidence="3">
    <location>
        <position position="75"/>
    </location>
    <ligand>
        <name>substrate</name>
    </ligand>
</feature>
<dbReference type="Gene3D" id="3.40.50.20">
    <property type="match status" value="1"/>
</dbReference>
<feature type="binding site" evidence="3">
    <location>
        <position position="151"/>
    </location>
    <ligand>
        <name>acetyl-CoA</name>
        <dbReference type="ChEBI" id="CHEBI:57288"/>
    </ligand>
</feature>
<dbReference type="SUPFAM" id="SSF51161">
    <property type="entry name" value="Trimeric LpxA-like enzymes"/>
    <property type="match status" value="1"/>
</dbReference>
<protein>
    <submittedName>
        <fullName evidence="5">Putative acetyltransferase</fullName>
    </submittedName>
</protein>
<comment type="similarity">
    <text evidence="1">Belongs to the transferase hexapeptide repeat family.</text>
</comment>
<dbReference type="AlphaFoldDB" id="A0A250JJ74"/>
<dbReference type="Proteomes" id="UP000217257">
    <property type="component" value="Chromosome"/>
</dbReference>
<organism evidence="5 6">
    <name type="scientific">Cystobacter fuscus</name>
    <dbReference type="NCBI Taxonomy" id="43"/>
    <lineage>
        <taxon>Bacteria</taxon>
        <taxon>Pseudomonadati</taxon>
        <taxon>Myxococcota</taxon>
        <taxon>Myxococcia</taxon>
        <taxon>Myxococcales</taxon>
        <taxon>Cystobacterineae</taxon>
        <taxon>Archangiaceae</taxon>
        <taxon>Cystobacter</taxon>
    </lineage>
</organism>
<evidence type="ECO:0000256" key="2">
    <source>
        <dbReference type="PIRSR" id="PIRSR620019-1"/>
    </source>
</evidence>
<dbReference type="InterPro" id="IPR020019">
    <property type="entry name" value="AcTrfase_PglD-like"/>
</dbReference>
<evidence type="ECO:0000256" key="1">
    <source>
        <dbReference type="ARBA" id="ARBA00007274"/>
    </source>
</evidence>
<dbReference type="KEGG" id="cfus:CYFUS_008656"/>
<proteinExistence type="inferred from homology"/>
<keyword evidence="5" id="KW-0808">Transferase</keyword>
<dbReference type="Pfam" id="PF17836">
    <property type="entry name" value="PglD_N"/>
    <property type="match status" value="1"/>
</dbReference>
<evidence type="ECO:0000313" key="6">
    <source>
        <dbReference type="Proteomes" id="UP000217257"/>
    </source>
</evidence>
<name>A0A250JJ74_9BACT</name>
<evidence type="ECO:0000259" key="4">
    <source>
        <dbReference type="Pfam" id="PF17836"/>
    </source>
</evidence>
<dbReference type="NCBIfam" id="TIGR03570">
    <property type="entry name" value="NeuD_NnaD"/>
    <property type="match status" value="1"/>
</dbReference>
<dbReference type="EMBL" id="CP022098">
    <property type="protein sequence ID" value="ATB43176.1"/>
    <property type="molecule type" value="Genomic_DNA"/>
</dbReference>
<dbReference type="Gene3D" id="2.160.10.10">
    <property type="entry name" value="Hexapeptide repeat proteins"/>
    <property type="match status" value="1"/>
</dbReference>
<dbReference type="InterPro" id="IPR011004">
    <property type="entry name" value="Trimer_LpxA-like_sf"/>
</dbReference>
<feature type="domain" description="PglD N-terminal" evidence="4">
    <location>
        <begin position="11"/>
        <end position="85"/>
    </location>
</feature>
<feature type="site" description="Increases basicity of active site His" evidence="2">
    <location>
        <position position="143"/>
    </location>
</feature>
<dbReference type="InterPro" id="IPR050179">
    <property type="entry name" value="Trans_hexapeptide_repeat"/>
</dbReference>
<accession>A0A250JJ74</accession>
<dbReference type="InterPro" id="IPR041561">
    <property type="entry name" value="PglD_N"/>
</dbReference>
<sequence length="218" mass="22529">MLVAQTKTKPRLVIYGCGGHGKVVADIALARGMTVEGFLDDRALEGKRVFGLPILGGPAWLEVFRSEVSVALGIGENRARYRIYKLCERLGMTPVTLIHPTATVAASAQLGAGVVVMAQAVINPDARVANGAIINSGAIVEHDCEIGAFAHLSPNATLGGNVRIGALTHLGLAASVLPGKAVGEETVVGAGAVVTSDIPSRVVVAGVPARVQRQREET</sequence>
<evidence type="ECO:0000313" key="5">
    <source>
        <dbReference type="EMBL" id="ATB43176.1"/>
    </source>
</evidence>
<dbReference type="CDD" id="cd03360">
    <property type="entry name" value="LbH_AT_putative"/>
    <property type="match status" value="1"/>
</dbReference>
<dbReference type="PANTHER" id="PTHR43300:SF7">
    <property type="entry name" value="UDP-N-ACETYLBACILLOSAMINE N-ACETYLTRANSFERASE"/>
    <property type="match status" value="1"/>
</dbReference>
<dbReference type="GO" id="GO:0016740">
    <property type="term" value="F:transferase activity"/>
    <property type="evidence" value="ECO:0007669"/>
    <property type="project" value="UniProtKB-KW"/>
</dbReference>